<feature type="transmembrane region" description="Helical" evidence="8">
    <location>
        <begin position="193"/>
        <end position="212"/>
    </location>
</feature>
<evidence type="ECO:0000256" key="5">
    <source>
        <dbReference type="ARBA" id="ARBA00022989"/>
    </source>
</evidence>
<gene>
    <name evidence="10" type="ORF">ABDK96_08235</name>
</gene>
<feature type="transmembrane region" description="Helical" evidence="8">
    <location>
        <begin position="351"/>
        <end position="372"/>
    </location>
</feature>
<keyword evidence="10" id="KW-0012">Acyltransferase</keyword>
<dbReference type="InterPro" id="IPR002656">
    <property type="entry name" value="Acyl_transf_3_dom"/>
</dbReference>
<proteinExistence type="inferred from homology"/>
<organism evidence="10 11">
    <name type="scientific">Citricoccus nitrophenolicus</name>
    <dbReference type="NCBI Taxonomy" id="863575"/>
    <lineage>
        <taxon>Bacteria</taxon>
        <taxon>Bacillati</taxon>
        <taxon>Actinomycetota</taxon>
        <taxon>Actinomycetes</taxon>
        <taxon>Micrococcales</taxon>
        <taxon>Micrococcaceae</taxon>
        <taxon>Citricoccus</taxon>
    </lineage>
</organism>
<dbReference type="Pfam" id="PF01757">
    <property type="entry name" value="Acyl_transf_3"/>
    <property type="match status" value="1"/>
</dbReference>
<dbReference type="Proteomes" id="UP001484097">
    <property type="component" value="Unassembled WGS sequence"/>
</dbReference>
<feature type="transmembrane region" description="Helical" evidence="8">
    <location>
        <begin position="324"/>
        <end position="345"/>
    </location>
</feature>
<feature type="transmembrane region" description="Helical" evidence="8">
    <location>
        <begin position="170"/>
        <end position="186"/>
    </location>
</feature>
<dbReference type="EMBL" id="JBDXMX010000003">
    <property type="protein sequence ID" value="MEO9247664.1"/>
    <property type="molecule type" value="Genomic_DNA"/>
</dbReference>
<dbReference type="PANTHER" id="PTHR40074:SF2">
    <property type="entry name" value="O-ACETYLTRANSFERASE WECH"/>
    <property type="match status" value="1"/>
</dbReference>
<protein>
    <submittedName>
        <fullName evidence="10">Acyltransferase</fullName>
        <ecNumber evidence="10">2.3.1.-</ecNumber>
    </submittedName>
</protein>
<evidence type="ECO:0000256" key="3">
    <source>
        <dbReference type="ARBA" id="ARBA00022475"/>
    </source>
</evidence>
<dbReference type="RefSeq" id="WP_347920330.1">
    <property type="nucleotide sequence ID" value="NZ_JBDXMX010000003.1"/>
</dbReference>
<dbReference type="GO" id="GO:0016746">
    <property type="term" value="F:acyltransferase activity"/>
    <property type="evidence" value="ECO:0007669"/>
    <property type="project" value="UniProtKB-KW"/>
</dbReference>
<comment type="subcellular location">
    <subcellularLocation>
        <location evidence="1">Cell membrane</location>
        <topology evidence="1">Multi-pass membrane protein</topology>
    </subcellularLocation>
</comment>
<evidence type="ECO:0000256" key="6">
    <source>
        <dbReference type="ARBA" id="ARBA00023136"/>
    </source>
</evidence>
<sequence length="407" mass="44018">MPRTVRPSLPGAPSPALPRAQSPARSLDQPVQPHAQPNQPSIRARDQWVDTAKGLSIVLVVLLHTSLWLRQADMERIEAFSTLNLAFEDLRMPLFFAMSGLFAAKWLRAGWRDLLRGKLALLAWVFLLWQIPIIAYRIIGGELLPGMVATDLPQQLETWAWSPLRANAELWFLWALVGFFLVGRLVRNVPTGVLLLAAAAVSVLWSGVLWQGVAGWEPGEIRHLLGTGFHQAPAYLVFFLAAARGSSLMRDGVARLPRTAWAAVAAGWFVAFVWLDVLDGHRDSVGVEFLGQVCGVIGGLALAVTLQSVPAVARGLAHLGRHTLEVYLSHTTIVVALACVLYLAGSPLLGAPWAAWTVVAVALTAIGLGLLLGRAAGRTWLLQAPAAVRRLAAAGRPDAARRPDALR</sequence>
<evidence type="ECO:0000256" key="2">
    <source>
        <dbReference type="ARBA" id="ARBA00007400"/>
    </source>
</evidence>
<name>A0ABV0IHM0_9MICC</name>
<evidence type="ECO:0000259" key="9">
    <source>
        <dbReference type="Pfam" id="PF01757"/>
    </source>
</evidence>
<evidence type="ECO:0000313" key="10">
    <source>
        <dbReference type="EMBL" id="MEO9247664.1"/>
    </source>
</evidence>
<dbReference type="EC" id="2.3.1.-" evidence="10"/>
<feature type="region of interest" description="Disordered" evidence="7">
    <location>
        <begin position="1"/>
        <end position="41"/>
    </location>
</feature>
<reference evidence="10 11" key="1">
    <citation type="submission" date="2024-05" db="EMBL/GenBank/DDBJ databases">
        <authorList>
            <person name="Yi C."/>
        </authorList>
    </citation>
    <scope>NUCLEOTIDE SEQUENCE [LARGE SCALE GENOMIC DNA]</scope>
    <source>
        <strain evidence="10 11">XS13</strain>
    </source>
</reference>
<dbReference type="PANTHER" id="PTHR40074">
    <property type="entry name" value="O-ACETYLTRANSFERASE WECH"/>
    <property type="match status" value="1"/>
</dbReference>
<evidence type="ECO:0000256" key="8">
    <source>
        <dbReference type="SAM" id="Phobius"/>
    </source>
</evidence>
<feature type="transmembrane region" description="Helical" evidence="8">
    <location>
        <begin position="232"/>
        <end position="248"/>
    </location>
</feature>
<comment type="similarity">
    <text evidence="2">Belongs to the acyltransferase 3 family.</text>
</comment>
<keyword evidence="3" id="KW-1003">Cell membrane</keyword>
<evidence type="ECO:0000256" key="4">
    <source>
        <dbReference type="ARBA" id="ARBA00022692"/>
    </source>
</evidence>
<evidence type="ECO:0000313" key="11">
    <source>
        <dbReference type="Proteomes" id="UP001484097"/>
    </source>
</evidence>
<keyword evidence="4 8" id="KW-0812">Transmembrane</keyword>
<evidence type="ECO:0000256" key="7">
    <source>
        <dbReference type="SAM" id="MobiDB-lite"/>
    </source>
</evidence>
<comment type="caution">
    <text evidence="10">The sequence shown here is derived from an EMBL/GenBank/DDBJ whole genome shotgun (WGS) entry which is preliminary data.</text>
</comment>
<keyword evidence="11" id="KW-1185">Reference proteome</keyword>
<feature type="transmembrane region" description="Helical" evidence="8">
    <location>
        <begin position="260"/>
        <end position="277"/>
    </location>
</feature>
<keyword evidence="5 8" id="KW-1133">Transmembrane helix</keyword>
<feature type="domain" description="Acyltransferase 3" evidence="9">
    <location>
        <begin position="47"/>
        <end position="367"/>
    </location>
</feature>
<evidence type="ECO:0000256" key="1">
    <source>
        <dbReference type="ARBA" id="ARBA00004651"/>
    </source>
</evidence>
<accession>A0ABV0IHM0</accession>
<keyword evidence="10" id="KW-0808">Transferase</keyword>
<keyword evidence="6 8" id="KW-0472">Membrane</keyword>
<feature type="transmembrane region" description="Helical" evidence="8">
    <location>
        <begin position="119"/>
        <end position="139"/>
    </location>
</feature>
<feature type="transmembrane region" description="Helical" evidence="8">
    <location>
        <begin position="289"/>
        <end position="312"/>
    </location>
</feature>